<reference evidence="2 3" key="1">
    <citation type="submission" date="2016-10" db="EMBL/GenBank/DDBJ databases">
        <authorList>
            <person name="de Groot N.N."/>
        </authorList>
    </citation>
    <scope>NUCLEOTIDE SEQUENCE [LARGE SCALE GENOMIC DNA]</scope>
    <source>
        <strain evidence="2 3">CGMCC 1.12097</strain>
    </source>
</reference>
<dbReference type="GO" id="GO:0004301">
    <property type="term" value="F:epoxide hydrolase activity"/>
    <property type="evidence" value="ECO:0007669"/>
    <property type="project" value="TreeGrafter"/>
</dbReference>
<dbReference type="EMBL" id="FMXM01000078">
    <property type="protein sequence ID" value="SDA99992.1"/>
    <property type="molecule type" value="Genomic_DNA"/>
</dbReference>
<dbReference type="STRING" id="1165689.SAMN02927914_06810"/>
<dbReference type="InterPro" id="IPR029058">
    <property type="entry name" value="AB_hydrolase_fold"/>
</dbReference>
<dbReference type="InterPro" id="IPR000073">
    <property type="entry name" value="AB_hydrolase_1"/>
</dbReference>
<proteinExistence type="predicted"/>
<evidence type="ECO:0000259" key="1">
    <source>
        <dbReference type="Pfam" id="PF00561"/>
    </source>
</evidence>
<dbReference type="Gene3D" id="3.40.50.1820">
    <property type="entry name" value="alpha/beta hydrolase"/>
    <property type="match status" value="1"/>
</dbReference>
<accession>A0A1G5ZZ64</accession>
<dbReference type="Pfam" id="PF00561">
    <property type="entry name" value="Abhydrolase_1"/>
    <property type="match status" value="1"/>
</dbReference>
<organism evidence="2 3">
    <name type="scientific">Mesorhizobium qingshengii</name>
    <dbReference type="NCBI Taxonomy" id="1165689"/>
    <lineage>
        <taxon>Bacteria</taxon>
        <taxon>Pseudomonadati</taxon>
        <taxon>Pseudomonadota</taxon>
        <taxon>Alphaproteobacteria</taxon>
        <taxon>Hyphomicrobiales</taxon>
        <taxon>Phyllobacteriaceae</taxon>
        <taxon>Mesorhizobium</taxon>
    </lineage>
</organism>
<dbReference type="Proteomes" id="UP000198588">
    <property type="component" value="Unassembled WGS sequence"/>
</dbReference>
<evidence type="ECO:0000313" key="3">
    <source>
        <dbReference type="Proteomes" id="UP000198588"/>
    </source>
</evidence>
<dbReference type="PANTHER" id="PTHR42977">
    <property type="entry name" value="HYDROLASE-RELATED"/>
    <property type="match status" value="1"/>
</dbReference>
<feature type="domain" description="AB hydrolase-1" evidence="1">
    <location>
        <begin position="30"/>
        <end position="110"/>
    </location>
</feature>
<dbReference type="InterPro" id="IPR051340">
    <property type="entry name" value="Haloalkane_dehalogenase"/>
</dbReference>
<sequence length="130" mass="13993">MDWMPSIGRPAPPTPLPSCSSMASLRPRACTLLIPLLADTYHVIAPDYPGFGHIEAPSRDRYSYTFDALAASISALLAYLKIDSYALFMQDYGGPVGFRMALSRPDQVKARSSSKTPTLIARASALIGSA</sequence>
<name>A0A1G5ZZ64_9HYPH</name>
<protein>
    <submittedName>
        <fullName evidence="2">Alpha/beta hydrolase fold</fullName>
    </submittedName>
</protein>
<gene>
    <name evidence="2" type="ORF">SAMN02927914_06810</name>
</gene>
<dbReference type="SUPFAM" id="SSF53474">
    <property type="entry name" value="alpha/beta-Hydrolases"/>
    <property type="match status" value="1"/>
</dbReference>
<evidence type="ECO:0000313" key="2">
    <source>
        <dbReference type="EMBL" id="SDA99992.1"/>
    </source>
</evidence>
<keyword evidence="2" id="KW-0378">Hydrolase</keyword>
<dbReference type="PANTHER" id="PTHR42977:SF1">
    <property type="entry name" value="BLR6576 PROTEIN"/>
    <property type="match status" value="1"/>
</dbReference>
<dbReference type="AlphaFoldDB" id="A0A1G5ZZ64"/>